<dbReference type="HAMAP" id="MF_00318">
    <property type="entry name" value="Enolase"/>
    <property type="match status" value="1"/>
</dbReference>
<evidence type="ECO:0000256" key="9">
    <source>
        <dbReference type="HAMAP-Rule" id="MF_00318"/>
    </source>
</evidence>
<dbReference type="InterPro" id="IPR036849">
    <property type="entry name" value="Enolase-like_C_sf"/>
</dbReference>
<dbReference type="Pfam" id="PF03952">
    <property type="entry name" value="Enolase_N"/>
    <property type="match status" value="1"/>
</dbReference>
<evidence type="ECO:0000256" key="10">
    <source>
        <dbReference type="PIRSR" id="PIRSR001400-1"/>
    </source>
</evidence>
<keyword evidence="5 9" id="KW-0964">Secreted</keyword>
<dbReference type="SUPFAM" id="SSF51604">
    <property type="entry name" value="Enolase C-terminal domain-like"/>
    <property type="match status" value="1"/>
</dbReference>
<dbReference type="SMART" id="SM01193">
    <property type="entry name" value="Enolase_N"/>
    <property type="match status" value="1"/>
</dbReference>
<keyword evidence="9" id="KW-0963">Cytoplasm</keyword>
<feature type="domain" description="Enolase N-terminal" evidence="14">
    <location>
        <begin position="5"/>
        <end position="135"/>
    </location>
</feature>
<evidence type="ECO:0000256" key="11">
    <source>
        <dbReference type="PIRSR" id="PIRSR001400-2"/>
    </source>
</evidence>
<feature type="binding site" evidence="9 12">
    <location>
        <position position="244"/>
    </location>
    <ligand>
        <name>Mg(2+)</name>
        <dbReference type="ChEBI" id="CHEBI:18420"/>
    </ligand>
</feature>
<keyword evidence="15" id="KW-0670">Pyruvate</keyword>
<comment type="catalytic activity">
    <reaction evidence="9">
        <text>(2R)-2-phosphoglycerate = phosphoenolpyruvate + H2O</text>
        <dbReference type="Rhea" id="RHEA:10164"/>
        <dbReference type="ChEBI" id="CHEBI:15377"/>
        <dbReference type="ChEBI" id="CHEBI:58289"/>
        <dbReference type="ChEBI" id="CHEBI:58702"/>
        <dbReference type="EC" id="4.2.1.11"/>
    </reaction>
</comment>
<feature type="active site" description="Proton acceptor" evidence="9 10">
    <location>
        <position position="340"/>
    </location>
</feature>
<evidence type="ECO:0000256" key="12">
    <source>
        <dbReference type="PIRSR" id="PIRSR001400-3"/>
    </source>
</evidence>
<dbReference type="InterPro" id="IPR029017">
    <property type="entry name" value="Enolase-like_N"/>
</dbReference>
<evidence type="ECO:0000256" key="1">
    <source>
        <dbReference type="ARBA" id="ARBA00005031"/>
    </source>
</evidence>
<dbReference type="GO" id="GO:0004634">
    <property type="term" value="F:phosphopyruvate hydratase activity"/>
    <property type="evidence" value="ECO:0007669"/>
    <property type="project" value="UniProtKB-UniRule"/>
</dbReference>
<comment type="cofactor">
    <cofactor evidence="12">
        <name>Mg(2+)</name>
        <dbReference type="ChEBI" id="CHEBI:18420"/>
    </cofactor>
    <text evidence="12">Mg(2+) is required for catalysis and for stabilizing the dimer.</text>
</comment>
<keyword evidence="9 12" id="KW-0479">Metal-binding</keyword>
<dbReference type="GO" id="GO:0000015">
    <property type="term" value="C:phosphopyruvate hydratase complex"/>
    <property type="evidence" value="ECO:0007669"/>
    <property type="project" value="InterPro"/>
</dbReference>
<dbReference type="Gene3D" id="3.30.390.10">
    <property type="entry name" value="Enolase-like, N-terminal domain"/>
    <property type="match status" value="1"/>
</dbReference>
<feature type="binding site" evidence="9">
    <location>
        <position position="369"/>
    </location>
    <ligand>
        <name>(2R)-2-phosphoglycerate</name>
        <dbReference type="ChEBI" id="CHEBI:58289"/>
    </ligand>
</feature>
<dbReference type="PROSITE" id="PS00164">
    <property type="entry name" value="ENOLASE"/>
    <property type="match status" value="1"/>
</dbReference>
<dbReference type="PANTHER" id="PTHR11902">
    <property type="entry name" value="ENOLASE"/>
    <property type="match status" value="1"/>
</dbReference>
<dbReference type="InterPro" id="IPR020809">
    <property type="entry name" value="Enolase_CS"/>
</dbReference>
<dbReference type="Proteomes" id="UP000469346">
    <property type="component" value="Unassembled WGS sequence"/>
</dbReference>
<comment type="subcellular location">
    <subcellularLocation>
        <location evidence="9">Cytoplasm</location>
    </subcellularLocation>
    <subcellularLocation>
        <location evidence="9">Secreted</location>
    </subcellularLocation>
    <subcellularLocation>
        <location evidence="9">Cell surface</location>
    </subcellularLocation>
    <text evidence="9">Fractions of enolase are present in both the cytoplasm and on the cell surface.</text>
</comment>
<dbReference type="InterPro" id="IPR020810">
    <property type="entry name" value="Enolase_C"/>
</dbReference>
<dbReference type="PANTHER" id="PTHR11902:SF1">
    <property type="entry name" value="ENOLASE"/>
    <property type="match status" value="1"/>
</dbReference>
<dbReference type="EMBL" id="JAAGRR010000194">
    <property type="protein sequence ID" value="NDY43517.1"/>
    <property type="molecule type" value="Genomic_DNA"/>
</dbReference>
<evidence type="ECO:0000256" key="3">
    <source>
        <dbReference type="ARBA" id="ARBA00012058"/>
    </source>
</evidence>
<feature type="binding site" evidence="9 12">
    <location>
        <position position="288"/>
    </location>
    <ligand>
        <name>Mg(2+)</name>
        <dbReference type="ChEBI" id="CHEBI:18420"/>
    </ligand>
</feature>
<dbReference type="SFLD" id="SFLDG00178">
    <property type="entry name" value="enolase"/>
    <property type="match status" value="1"/>
</dbReference>
<comment type="cofactor">
    <cofactor evidence="9">
        <name>Mg(2+)</name>
        <dbReference type="ChEBI" id="CHEBI:18420"/>
    </cofactor>
    <text evidence="9">Binds a second Mg(2+) ion via substrate during catalysis.</text>
</comment>
<dbReference type="PIRSF" id="PIRSF001400">
    <property type="entry name" value="Enolase"/>
    <property type="match status" value="1"/>
</dbReference>
<gene>
    <name evidence="9 15" type="primary">eno</name>
    <name evidence="15" type="ORF">G3N55_11795</name>
</gene>
<feature type="binding site" evidence="9">
    <location>
        <position position="370"/>
    </location>
    <ligand>
        <name>(2R)-2-phosphoglycerate</name>
        <dbReference type="ChEBI" id="CHEBI:58289"/>
    </ligand>
</feature>
<dbReference type="GO" id="GO:0006096">
    <property type="term" value="P:glycolytic process"/>
    <property type="evidence" value="ECO:0007669"/>
    <property type="project" value="UniProtKB-UniRule"/>
</dbReference>
<evidence type="ECO:0000313" key="15">
    <source>
        <dbReference type="EMBL" id="NDY43517.1"/>
    </source>
</evidence>
<dbReference type="CDD" id="cd03313">
    <property type="entry name" value="enolase"/>
    <property type="match status" value="1"/>
</dbReference>
<dbReference type="Gene3D" id="3.20.20.120">
    <property type="entry name" value="Enolase-like C-terminal domain"/>
    <property type="match status" value="1"/>
</dbReference>
<feature type="binding site" evidence="9">
    <location>
        <position position="391"/>
    </location>
    <ligand>
        <name>(2R)-2-phosphoglycerate</name>
        <dbReference type="ChEBI" id="CHEBI:58289"/>
    </ligand>
</feature>
<comment type="similarity">
    <text evidence="2 9">Belongs to the enolase family.</text>
</comment>
<dbReference type="GO" id="GO:0005576">
    <property type="term" value="C:extracellular region"/>
    <property type="evidence" value="ECO:0007669"/>
    <property type="project" value="UniProtKB-SubCell"/>
</dbReference>
<dbReference type="UniPathway" id="UPA00109">
    <property type="reaction ID" value="UER00187"/>
</dbReference>
<evidence type="ECO:0000259" key="13">
    <source>
        <dbReference type="SMART" id="SM01192"/>
    </source>
</evidence>
<feature type="active site" description="Proton donor" evidence="9 10">
    <location>
        <position position="206"/>
    </location>
</feature>
<feature type="binding site" evidence="11">
    <location>
        <position position="391"/>
    </location>
    <ligand>
        <name>substrate</name>
    </ligand>
</feature>
<feature type="binding site" evidence="11">
    <location>
        <begin position="367"/>
        <end position="370"/>
    </location>
    <ligand>
        <name>substrate</name>
    </ligand>
</feature>
<dbReference type="SUPFAM" id="SSF54826">
    <property type="entry name" value="Enolase N-terminal domain-like"/>
    <property type="match status" value="1"/>
</dbReference>
<feature type="binding site" evidence="11">
    <location>
        <position position="156"/>
    </location>
    <ligand>
        <name>substrate</name>
    </ligand>
</feature>
<comment type="function">
    <text evidence="9">Catalyzes the reversible conversion of 2-phosphoglycerate (2-PG) into phosphoenolpyruvate (PEP). It is essential for the degradation of carbohydrates via glycolysis.</text>
</comment>
<dbReference type="InterPro" id="IPR000941">
    <property type="entry name" value="Enolase"/>
</dbReference>
<dbReference type="SFLD" id="SFLDS00001">
    <property type="entry name" value="Enolase"/>
    <property type="match status" value="1"/>
</dbReference>
<feature type="binding site" evidence="11">
    <location>
        <position position="165"/>
    </location>
    <ligand>
        <name>substrate</name>
    </ligand>
</feature>
<dbReference type="EC" id="4.2.1.11" evidence="3 9"/>
<name>A0A6N9TVR4_DISTH</name>
<dbReference type="GO" id="GO:0000287">
    <property type="term" value="F:magnesium ion binding"/>
    <property type="evidence" value="ECO:0007669"/>
    <property type="project" value="UniProtKB-UniRule"/>
</dbReference>
<evidence type="ECO:0000256" key="6">
    <source>
        <dbReference type="ARBA" id="ARBA00022842"/>
    </source>
</evidence>
<protein>
    <recommendedName>
        <fullName evidence="4 9">Enolase</fullName>
        <ecNumber evidence="3 9">4.2.1.11</ecNumber>
    </recommendedName>
    <alternativeName>
        <fullName evidence="9">2-phospho-D-glycerate hydro-lyase</fullName>
    </alternativeName>
    <alternativeName>
        <fullName evidence="9">2-phosphoglycerate dehydratase</fullName>
    </alternativeName>
</protein>
<feature type="binding site" evidence="11">
    <location>
        <position position="315"/>
    </location>
    <ligand>
        <name>substrate</name>
    </ligand>
</feature>
<feature type="binding site" evidence="9">
    <location>
        <position position="340"/>
    </location>
    <ligand>
        <name>(2R)-2-phosphoglycerate</name>
        <dbReference type="ChEBI" id="CHEBI:58289"/>
    </ligand>
</feature>
<comment type="caution">
    <text evidence="15">The sequence shown here is derived from an EMBL/GenBank/DDBJ whole genome shotgun (WGS) entry which is preliminary data.</text>
</comment>
<dbReference type="SFLD" id="SFLDF00002">
    <property type="entry name" value="enolase"/>
    <property type="match status" value="1"/>
</dbReference>
<feature type="binding site" evidence="9">
    <location>
        <position position="164"/>
    </location>
    <ligand>
        <name>(2R)-2-phosphoglycerate</name>
        <dbReference type="ChEBI" id="CHEBI:58289"/>
    </ligand>
</feature>
<keyword evidence="8 9" id="KW-0456">Lyase</keyword>
<dbReference type="SMART" id="SM01192">
    <property type="entry name" value="Enolase_C"/>
    <property type="match status" value="1"/>
</dbReference>
<dbReference type="PRINTS" id="PR00148">
    <property type="entry name" value="ENOLASE"/>
</dbReference>
<evidence type="ECO:0000256" key="4">
    <source>
        <dbReference type="ARBA" id="ARBA00017068"/>
    </source>
</evidence>
<evidence type="ECO:0000256" key="8">
    <source>
        <dbReference type="ARBA" id="ARBA00023239"/>
    </source>
</evidence>
<feature type="domain" description="Enolase C-terminal TIM barrel" evidence="13">
    <location>
        <begin position="140"/>
        <end position="426"/>
    </location>
</feature>
<dbReference type="InterPro" id="IPR020811">
    <property type="entry name" value="Enolase_N"/>
</dbReference>
<evidence type="ECO:0000259" key="14">
    <source>
        <dbReference type="SMART" id="SM01193"/>
    </source>
</evidence>
<evidence type="ECO:0000256" key="5">
    <source>
        <dbReference type="ARBA" id="ARBA00022525"/>
    </source>
</evidence>
<dbReference type="FunFam" id="3.30.390.10:FF:000001">
    <property type="entry name" value="Enolase"/>
    <property type="match status" value="1"/>
</dbReference>
<proteinExistence type="inferred from homology"/>
<accession>A0A6N9TVR4</accession>
<comment type="pathway">
    <text evidence="1 9">Carbohydrate degradation; glycolysis; pyruvate from D-glyceraldehyde 3-phosphate: step 4/5.</text>
</comment>
<organism evidence="15 16">
    <name type="scientific">Dissulfurirhabdus thermomarina</name>
    <dbReference type="NCBI Taxonomy" id="1765737"/>
    <lineage>
        <taxon>Bacteria</taxon>
        <taxon>Deltaproteobacteria</taxon>
        <taxon>Dissulfurirhabdaceae</taxon>
        <taxon>Dissulfurirhabdus</taxon>
    </lineage>
</organism>
<dbReference type="AlphaFoldDB" id="A0A6N9TVR4"/>
<dbReference type="GO" id="GO:0009986">
    <property type="term" value="C:cell surface"/>
    <property type="evidence" value="ECO:0007669"/>
    <property type="project" value="UniProtKB-SubCell"/>
</dbReference>
<keyword evidence="16" id="KW-1185">Reference proteome</keyword>
<dbReference type="Pfam" id="PF00113">
    <property type="entry name" value="Enolase_C"/>
    <property type="match status" value="1"/>
</dbReference>
<reference evidence="15 16" key="1">
    <citation type="submission" date="2020-02" db="EMBL/GenBank/DDBJ databases">
        <title>Comparative genomics of sulfur disproportionating microorganisms.</title>
        <authorList>
            <person name="Ward L.M."/>
            <person name="Bertran E."/>
            <person name="Johnston D.T."/>
        </authorList>
    </citation>
    <scope>NUCLEOTIDE SEQUENCE [LARGE SCALE GENOMIC DNA]</scope>
    <source>
        <strain evidence="15 16">DSM 100025</strain>
    </source>
</reference>
<sequence length="427" mass="46388">MSRRIQKIDAMEILDSRGNPTIRTTIVLEDGTAASAAVPSGASTGENEALELRDGDKRRYGGKGVLKAVRNVNETIAPRLVGMDVTRQQEIDRFLVELDGTETKKKLGANAILSVSMAAARAAAAAVGLPLYAYLGGVQANRLPVPMMNILNGGAHADSSVDFQEFMVMPVGAPTFAEALRYGAETFHALKAILKERGSATAVGDEGGFAPKDLRSNEEPCRLIVEAIERAGYRPGQDVAIALDPAASSFGDRGTYRLARSGEGEKSREEMVELFRDWASRYPIVSIEDGLGENDWEGFRMLTEALGDKVQIVGDDIFVTNPRFIRRGIAEGTANAVLIKLNQIGTVSETVDAIRLCREAGWNYVVSHRSGETEDAFIADFTVAMDGRQIKTGSASRSERLAKYNRLMEIERELGPAARFENPFRKG</sequence>
<evidence type="ECO:0000256" key="2">
    <source>
        <dbReference type="ARBA" id="ARBA00009604"/>
    </source>
</evidence>
<evidence type="ECO:0000313" key="16">
    <source>
        <dbReference type="Proteomes" id="UP000469346"/>
    </source>
</evidence>
<keyword evidence="7 9" id="KW-0324">Glycolysis</keyword>
<dbReference type="RefSeq" id="WP_163299823.1">
    <property type="nucleotide sequence ID" value="NZ_JAAGRR010000194.1"/>
</dbReference>
<feature type="binding site" evidence="9 12">
    <location>
        <position position="315"/>
    </location>
    <ligand>
        <name>Mg(2+)</name>
        <dbReference type="ChEBI" id="CHEBI:18420"/>
    </ligand>
</feature>
<dbReference type="NCBIfam" id="TIGR01060">
    <property type="entry name" value="eno"/>
    <property type="match status" value="1"/>
</dbReference>
<evidence type="ECO:0000256" key="7">
    <source>
        <dbReference type="ARBA" id="ARBA00023152"/>
    </source>
</evidence>
<feature type="binding site" evidence="11">
    <location>
        <position position="288"/>
    </location>
    <ligand>
        <name>substrate</name>
    </ligand>
</feature>
<keyword evidence="6 9" id="KW-0460">Magnesium</keyword>